<gene>
    <name evidence="1" type="ORF">H6G97_44445</name>
</gene>
<protein>
    <submittedName>
        <fullName evidence="1">Uncharacterized protein</fullName>
    </submittedName>
</protein>
<comment type="caution">
    <text evidence="1">The sequence shown here is derived from an EMBL/GenBank/DDBJ whole genome shotgun (WGS) entry which is preliminary data.</text>
</comment>
<accession>A0ABR8E352</accession>
<dbReference type="Proteomes" id="UP000623440">
    <property type="component" value="Unassembled WGS sequence"/>
</dbReference>
<sequence length="69" mass="7901">MKLPNGPQIPALVQMLRWITGLMRKAPVIHVGDIRALAELRDGLTPRRSRRQSYLLTRLPSQISKKQTK</sequence>
<evidence type="ECO:0000313" key="2">
    <source>
        <dbReference type="Proteomes" id="UP000623440"/>
    </source>
</evidence>
<keyword evidence="2" id="KW-1185">Reference proteome</keyword>
<organism evidence="1 2">
    <name type="scientific">Nostoc flagelliforme FACHB-838</name>
    <dbReference type="NCBI Taxonomy" id="2692904"/>
    <lineage>
        <taxon>Bacteria</taxon>
        <taxon>Bacillati</taxon>
        <taxon>Cyanobacteriota</taxon>
        <taxon>Cyanophyceae</taxon>
        <taxon>Nostocales</taxon>
        <taxon>Nostocaceae</taxon>
        <taxon>Nostoc</taxon>
    </lineage>
</organism>
<reference evidence="1 2" key="1">
    <citation type="journal article" date="2020" name="ISME J.">
        <title>Comparative genomics reveals insights into cyanobacterial evolution and habitat adaptation.</title>
        <authorList>
            <person name="Chen M.Y."/>
            <person name="Teng W.K."/>
            <person name="Zhao L."/>
            <person name="Hu C.X."/>
            <person name="Zhou Y.K."/>
            <person name="Han B.P."/>
            <person name="Song L.R."/>
            <person name="Shu W.S."/>
        </authorList>
    </citation>
    <scope>NUCLEOTIDE SEQUENCE [LARGE SCALE GENOMIC DNA]</scope>
    <source>
        <strain evidence="1 2">FACHB-838</strain>
    </source>
</reference>
<name>A0ABR8E352_9NOSO</name>
<proteinExistence type="predicted"/>
<dbReference type="EMBL" id="JACJSI010000370">
    <property type="protein sequence ID" value="MBD2536001.1"/>
    <property type="molecule type" value="Genomic_DNA"/>
</dbReference>
<evidence type="ECO:0000313" key="1">
    <source>
        <dbReference type="EMBL" id="MBD2536001.1"/>
    </source>
</evidence>